<dbReference type="InterPro" id="IPR057326">
    <property type="entry name" value="KR_dom"/>
</dbReference>
<protein>
    <submittedName>
        <fullName evidence="5">3-oxoacyl-[acyl-carrier protein] reductase</fullName>
    </submittedName>
</protein>
<dbReference type="FunFam" id="3.40.50.720:FF:000115">
    <property type="entry name" value="3-oxoacyl-[acyl-carrier-protein] reductase FabG"/>
    <property type="match status" value="1"/>
</dbReference>
<name>A0A4R1I1F9_PSEEN</name>
<dbReference type="PRINTS" id="PR00080">
    <property type="entry name" value="SDRFAMILY"/>
</dbReference>
<dbReference type="EMBL" id="SMFZ01000001">
    <property type="protein sequence ID" value="TCK26269.1"/>
    <property type="molecule type" value="Genomic_DNA"/>
</dbReference>
<dbReference type="InterPro" id="IPR050259">
    <property type="entry name" value="SDR"/>
</dbReference>
<evidence type="ECO:0000256" key="2">
    <source>
        <dbReference type="ARBA" id="ARBA00022857"/>
    </source>
</evidence>
<feature type="domain" description="Ketoreductase" evidence="4">
    <location>
        <begin position="7"/>
        <end position="186"/>
    </location>
</feature>
<dbReference type="Gene3D" id="3.40.50.720">
    <property type="entry name" value="NAD(P)-binding Rossmann-like Domain"/>
    <property type="match status" value="1"/>
</dbReference>
<keyword evidence="3" id="KW-0560">Oxidoreductase</keyword>
<dbReference type="InterPro" id="IPR036291">
    <property type="entry name" value="NAD(P)-bd_dom_sf"/>
</dbReference>
<dbReference type="Pfam" id="PF13561">
    <property type="entry name" value="adh_short_C2"/>
    <property type="match status" value="1"/>
</dbReference>
<dbReference type="InterPro" id="IPR002347">
    <property type="entry name" value="SDR_fam"/>
</dbReference>
<gene>
    <name evidence="5" type="ORF">EV378_2098</name>
</gene>
<comment type="caution">
    <text evidence="5">The sequence shown here is derived from an EMBL/GenBank/DDBJ whole genome shotgun (WGS) entry which is preliminary data.</text>
</comment>
<evidence type="ECO:0000313" key="5">
    <source>
        <dbReference type="EMBL" id="TCK26269.1"/>
    </source>
</evidence>
<keyword evidence="2" id="KW-0521">NADP</keyword>
<reference evidence="5 6" key="1">
    <citation type="submission" date="2019-03" db="EMBL/GenBank/DDBJ databases">
        <title>Sequencing the genomes of 1000 actinobacteria strains.</title>
        <authorList>
            <person name="Klenk H.-P."/>
        </authorList>
    </citation>
    <scope>NUCLEOTIDE SEQUENCE [LARGE SCALE GENOMIC DNA]</scope>
    <source>
        <strain evidence="5 6">DSM 44969</strain>
    </source>
</reference>
<dbReference type="PANTHER" id="PTHR42879">
    <property type="entry name" value="3-OXOACYL-(ACYL-CARRIER-PROTEIN) REDUCTASE"/>
    <property type="match status" value="1"/>
</dbReference>
<dbReference type="RefSeq" id="WP_132423263.1">
    <property type="nucleotide sequence ID" value="NZ_SMFZ01000001.1"/>
</dbReference>
<dbReference type="NCBIfam" id="NF005559">
    <property type="entry name" value="PRK07231.1"/>
    <property type="match status" value="1"/>
</dbReference>
<proteinExistence type="inferred from homology"/>
<dbReference type="PANTHER" id="PTHR42879:SF2">
    <property type="entry name" value="3-OXOACYL-[ACYL-CARRIER-PROTEIN] REDUCTASE FABG"/>
    <property type="match status" value="1"/>
</dbReference>
<comment type="similarity">
    <text evidence="1">Belongs to the short-chain dehydrogenases/reductases (SDR) family.</text>
</comment>
<keyword evidence="6" id="KW-1185">Reference proteome</keyword>
<evidence type="ECO:0000259" key="4">
    <source>
        <dbReference type="SMART" id="SM00822"/>
    </source>
</evidence>
<dbReference type="Proteomes" id="UP000295560">
    <property type="component" value="Unassembled WGS sequence"/>
</dbReference>
<dbReference type="OrthoDB" id="9804774at2"/>
<sequence>MTGLEGRVALVTGGARGIGEATARRLAGDGADVAIVDLDRTRSEKAAAEIAADTGREVIGIGADVTDPEQVAAAVQRVVEELGSLGVLVNNAGVTRDNLLFKMSDEDWDTVLGVHLRGLFVVTRAAQKHMVDARWGRIISLSSVSALGTRGQLNYSAAKAGIQGATRTLAIELGPFGITANAVAPGFVVTEMTGQLAERLGTTLEAFTEERAAITPVRRAGTPADIAGIVAFLAGEDSSFITGQTIYADGGRRL</sequence>
<dbReference type="NCBIfam" id="NF009466">
    <property type="entry name" value="PRK12826.1-2"/>
    <property type="match status" value="1"/>
</dbReference>
<dbReference type="SUPFAM" id="SSF51735">
    <property type="entry name" value="NAD(P)-binding Rossmann-fold domains"/>
    <property type="match status" value="1"/>
</dbReference>
<accession>A0A4R1I1F9</accession>
<organism evidence="5 6">
    <name type="scientific">Pseudonocardia endophytica</name>
    <dbReference type="NCBI Taxonomy" id="401976"/>
    <lineage>
        <taxon>Bacteria</taxon>
        <taxon>Bacillati</taxon>
        <taxon>Actinomycetota</taxon>
        <taxon>Actinomycetes</taxon>
        <taxon>Pseudonocardiales</taxon>
        <taxon>Pseudonocardiaceae</taxon>
        <taxon>Pseudonocardia</taxon>
    </lineage>
</organism>
<dbReference type="SMART" id="SM00822">
    <property type="entry name" value="PKS_KR"/>
    <property type="match status" value="1"/>
</dbReference>
<evidence type="ECO:0000256" key="1">
    <source>
        <dbReference type="ARBA" id="ARBA00006484"/>
    </source>
</evidence>
<dbReference type="AlphaFoldDB" id="A0A4R1I1F9"/>
<evidence type="ECO:0000313" key="6">
    <source>
        <dbReference type="Proteomes" id="UP000295560"/>
    </source>
</evidence>
<dbReference type="PRINTS" id="PR00081">
    <property type="entry name" value="GDHRDH"/>
</dbReference>
<evidence type="ECO:0000256" key="3">
    <source>
        <dbReference type="ARBA" id="ARBA00023002"/>
    </source>
</evidence>
<dbReference type="GO" id="GO:0016491">
    <property type="term" value="F:oxidoreductase activity"/>
    <property type="evidence" value="ECO:0007669"/>
    <property type="project" value="UniProtKB-KW"/>
</dbReference>